<organism evidence="1 2">
    <name type="scientific">Ochrobactrum quorumnocens</name>
    <dbReference type="NCBI Taxonomy" id="271865"/>
    <lineage>
        <taxon>Bacteria</taxon>
        <taxon>Pseudomonadati</taxon>
        <taxon>Pseudomonadota</taxon>
        <taxon>Alphaproteobacteria</taxon>
        <taxon>Hyphomicrobiales</taxon>
        <taxon>Brucellaceae</taxon>
        <taxon>Brucella/Ochrobactrum group</taxon>
        <taxon>Ochrobactrum</taxon>
    </lineage>
</organism>
<dbReference type="AlphaFoldDB" id="A0A248UDB2"/>
<gene>
    <name evidence="1" type="ORF">CES85_5325</name>
</gene>
<protein>
    <recommendedName>
        <fullName evidence="3">Sulfotransferase domain protein</fullName>
    </recommendedName>
</protein>
<sequence>MRQRGEYFCIIEEYARYFPLNNQSRVFWYDDIRLKPDRLIVDVLSFIGVDHLWQSPYLSEVVWPSPDPGRISRADALEVKAYYEPFDMRLRQLLRITYLPWDGCSG</sequence>
<evidence type="ECO:0000313" key="2">
    <source>
        <dbReference type="Proteomes" id="UP000215256"/>
    </source>
</evidence>
<evidence type="ECO:0008006" key="3">
    <source>
        <dbReference type="Google" id="ProtNLM"/>
    </source>
</evidence>
<evidence type="ECO:0000313" key="1">
    <source>
        <dbReference type="EMBL" id="ASV84530.1"/>
    </source>
</evidence>
<accession>A0A248UDB2</accession>
<dbReference type="SUPFAM" id="SSF52540">
    <property type="entry name" value="P-loop containing nucleoside triphosphate hydrolases"/>
    <property type="match status" value="1"/>
</dbReference>
<dbReference type="InterPro" id="IPR027417">
    <property type="entry name" value="P-loop_NTPase"/>
</dbReference>
<proteinExistence type="predicted"/>
<name>A0A248UDB2_9HYPH</name>
<dbReference type="KEGG" id="och:CES85_5325"/>
<dbReference type="Proteomes" id="UP000215256">
    <property type="component" value="Chromosome 2"/>
</dbReference>
<reference evidence="1 2" key="1">
    <citation type="submission" date="2017-07" db="EMBL/GenBank/DDBJ databases">
        <title>Phylogenetic study on the rhizospheric bacterium Ochrobactrum sp. A44.</title>
        <authorList>
            <person name="Krzyzanowska D.M."/>
            <person name="Ossowicki A."/>
            <person name="Rajewska M."/>
            <person name="Maciag T."/>
            <person name="Kaczynski Z."/>
            <person name="Czerwicka M."/>
            <person name="Jafra S."/>
        </authorList>
    </citation>
    <scope>NUCLEOTIDE SEQUENCE [LARGE SCALE GENOMIC DNA]</scope>
    <source>
        <strain evidence="1 2">A44</strain>
    </source>
</reference>
<dbReference type="Gene3D" id="3.40.50.300">
    <property type="entry name" value="P-loop containing nucleotide triphosphate hydrolases"/>
    <property type="match status" value="1"/>
</dbReference>
<dbReference type="EMBL" id="CP022603">
    <property type="protein sequence ID" value="ASV84530.1"/>
    <property type="molecule type" value="Genomic_DNA"/>
</dbReference>